<feature type="disulfide bond" evidence="2">
    <location>
        <begin position="48"/>
        <end position="60"/>
    </location>
</feature>
<feature type="compositionally biased region" description="Basic and acidic residues" evidence="3">
    <location>
        <begin position="17"/>
        <end position="30"/>
    </location>
</feature>
<feature type="disulfide bond" evidence="2">
    <location>
        <begin position="67"/>
        <end position="82"/>
    </location>
</feature>
<dbReference type="InterPro" id="IPR023415">
    <property type="entry name" value="LDLR_class-A_CS"/>
</dbReference>
<dbReference type="PROSITE" id="PS50068">
    <property type="entry name" value="LDLRA_2"/>
    <property type="match status" value="1"/>
</dbReference>
<dbReference type="CDD" id="cd00112">
    <property type="entry name" value="LDLa"/>
    <property type="match status" value="1"/>
</dbReference>
<dbReference type="Pfam" id="PF00057">
    <property type="entry name" value="Ldl_recept_a"/>
    <property type="match status" value="1"/>
</dbReference>
<dbReference type="InterPro" id="IPR002172">
    <property type="entry name" value="LDrepeatLR_classA_rpt"/>
</dbReference>
<sequence length="84" mass="8899">MLKKAAEAAQEEMADSSEGKTDTEKAEEGNNRGSVPYSGSVRAHASPCPSGELRCVDGRCITLAQLCDGTIDCSDHADEDNCYT</sequence>
<feature type="non-terminal residue" evidence="4">
    <location>
        <position position="84"/>
    </location>
</feature>
<evidence type="ECO:0000256" key="2">
    <source>
        <dbReference type="PROSITE-ProRule" id="PRU00124"/>
    </source>
</evidence>
<organism evidence="4 5">
    <name type="scientific">Iphiclides podalirius</name>
    <name type="common">scarce swallowtail</name>
    <dbReference type="NCBI Taxonomy" id="110791"/>
    <lineage>
        <taxon>Eukaryota</taxon>
        <taxon>Metazoa</taxon>
        <taxon>Ecdysozoa</taxon>
        <taxon>Arthropoda</taxon>
        <taxon>Hexapoda</taxon>
        <taxon>Insecta</taxon>
        <taxon>Pterygota</taxon>
        <taxon>Neoptera</taxon>
        <taxon>Endopterygota</taxon>
        <taxon>Lepidoptera</taxon>
        <taxon>Glossata</taxon>
        <taxon>Ditrysia</taxon>
        <taxon>Papilionoidea</taxon>
        <taxon>Papilionidae</taxon>
        <taxon>Papilioninae</taxon>
        <taxon>Iphiclides</taxon>
    </lineage>
</organism>
<accession>A0ABN8IGH5</accession>
<dbReference type="InterPro" id="IPR036055">
    <property type="entry name" value="LDL_receptor-like_sf"/>
</dbReference>
<dbReference type="PROSITE" id="PS01209">
    <property type="entry name" value="LDLRA_1"/>
    <property type="match status" value="1"/>
</dbReference>
<gene>
    <name evidence="4" type="ORF">IPOD504_LOCUS7599</name>
</gene>
<name>A0ABN8IGH5_9NEOP</name>
<evidence type="ECO:0000256" key="1">
    <source>
        <dbReference type="ARBA" id="ARBA00023157"/>
    </source>
</evidence>
<evidence type="ECO:0000313" key="5">
    <source>
        <dbReference type="Proteomes" id="UP000837857"/>
    </source>
</evidence>
<dbReference type="EMBL" id="OW152814">
    <property type="protein sequence ID" value="CAH2050674.1"/>
    <property type="molecule type" value="Genomic_DNA"/>
</dbReference>
<evidence type="ECO:0000256" key="3">
    <source>
        <dbReference type="SAM" id="MobiDB-lite"/>
    </source>
</evidence>
<keyword evidence="1 2" id="KW-1015">Disulfide bond</keyword>
<feature type="disulfide bond" evidence="2">
    <location>
        <begin position="55"/>
        <end position="73"/>
    </location>
</feature>
<reference evidence="4" key="1">
    <citation type="submission" date="2022-03" db="EMBL/GenBank/DDBJ databases">
        <authorList>
            <person name="Martin H S."/>
        </authorList>
    </citation>
    <scope>NUCLEOTIDE SEQUENCE</scope>
</reference>
<evidence type="ECO:0000313" key="4">
    <source>
        <dbReference type="EMBL" id="CAH2050674.1"/>
    </source>
</evidence>
<dbReference type="SUPFAM" id="SSF57424">
    <property type="entry name" value="LDL receptor-like module"/>
    <property type="match status" value="1"/>
</dbReference>
<feature type="region of interest" description="Disordered" evidence="3">
    <location>
        <begin position="1"/>
        <end position="49"/>
    </location>
</feature>
<proteinExistence type="predicted"/>
<keyword evidence="5" id="KW-1185">Reference proteome</keyword>
<dbReference type="Proteomes" id="UP000837857">
    <property type="component" value="Chromosome 2"/>
</dbReference>
<dbReference type="SMART" id="SM00192">
    <property type="entry name" value="LDLa"/>
    <property type="match status" value="1"/>
</dbReference>
<dbReference type="Gene3D" id="4.10.400.10">
    <property type="entry name" value="Low-density Lipoprotein Receptor"/>
    <property type="match status" value="1"/>
</dbReference>
<protein>
    <submittedName>
        <fullName evidence="4">Uncharacterized protein</fullName>
    </submittedName>
</protein>